<feature type="binding site" description="in other chain" evidence="7">
    <location>
        <position position="222"/>
    </location>
    <ligand>
        <name>IMP</name>
        <dbReference type="ChEBI" id="CHEBI:58053"/>
        <note>ligand shared between dimeric partners</note>
    </ligand>
</feature>
<keyword evidence="1 7" id="KW-0436">Ligase</keyword>
<feature type="binding site" evidence="7">
    <location>
        <begin position="411"/>
        <end position="413"/>
    </location>
    <ligand>
        <name>GTP</name>
        <dbReference type="ChEBI" id="CHEBI:37565"/>
    </ligand>
</feature>
<dbReference type="InterPro" id="IPR001114">
    <property type="entry name" value="Adenylosuccinate_synthetase"/>
</dbReference>
<dbReference type="CDD" id="cd03108">
    <property type="entry name" value="AdSS"/>
    <property type="match status" value="1"/>
</dbReference>
<dbReference type="EMBL" id="BAABQM010000001">
    <property type="protein sequence ID" value="GAA5414329.1"/>
    <property type="molecule type" value="Genomic_DNA"/>
</dbReference>
<evidence type="ECO:0000256" key="2">
    <source>
        <dbReference type="ARBA" id="ARBA00022723"/>
    </source>
</evidence>
<evidence type="ECO:0000256" key="3">
    <source>
        <dbReference type="ARBA" id="ARBA00022741"/>
    </source>
</evidence>
<feature type="binding site" description="in other chain" evidence="7">
    <location>
        <begin position="12"/>
        <end position="15"/>
    </location>
    <ligand>
        <name>IMP</name>
        <dbReference type="ChEBI" id="CHEBI:58053"/>
        <note>ligand shared between dimeric partners</note>
    </ligand>
</feature>
<feature type="binding site" evidence="7">
    <location>
        <position position="39"/>
    </location>
    <ligand>
        <name>Mg(2+)</name>
        <dbReference type="ChEBI" id="CHEBI:18420"/>
    </ligand>
</feature>
<keyword evidence="6 7" id="KW-0342">GTP-binding</keyword>
<comment type="cofactor">
    <cofactor evidence="7">
        <name>Mg(2+)</name>
        <dbReference type="ChEBI" id="CHEBI:18420"/>
    </cofactor>
    <text evidence="7">Binds 1 Mg(2+) ion per subunit.</text>
</comment>
<evidence type="ECO:0000256" key="7">
    <source>
        <dbReference type="HAMAP-Rule" id="MF_00011"/>
    </source>
</evidence>
<dbReference type="PANTHER" id="PTHR11846:SF0">
    <property type="entry name" value="ADENYLOSUCCINATE SYNTHETASE"/>
    <property type="match status" value="1"/>
</dbReference>
<dbReference type="Gene3D" id="3.40.440.10">
    <property type="entry name" value="Adenylosuccinate Synthetase, subunit A, domain 1"/>
    <property type="match status" value="1"/>
</dbReference>
<keyword evidence="2 7" id="KW-0479">Metal-binding</keyword>
<comment type="similarity">
    <text evidence="7 8">Belongs to the adenylosuccinate synthetase family.</text>
</comment>
<comment type="pathway">
    <text evidence="7 8">Purine metabolism; AMP biosynthesis via de novo pathway; AMP from IMP: step 1/2.</text>
</comment>
<proteinExistence type="inferred from homology"/>
<dbReference type="EC" id="6.3.4.4" evidence="7 8"/>
<evidence type="ECO:0000256" key="5">
    <source>
        <dbReference type="ARBA" id="ARBA00022842"/>
    </source>
</evidence>
<feature type="binding site" description="in other chain" evidence="7">
    <location>
        <position position="128"/>
    </location>
    <ligand>
        <name>IMP</name>
        <dbReference type="ChEBI" id="CHEBI:58053"/>
        <note>ligand shared between dimeric partners</note>
    </ligand>
</feature>
<feature type="binding site" evidence="7">
    <location>
        <position position="142"/>
    </location>
    <ligand>
        <name>IMP</name>
        <dbReference type="ChEBI" id="CHEBI:58053"/>
        <note>ligand shared between dimeric partners</note>
    </ligand>
</feature>
<keyword evidence="4 7" id="KW-0658">Purine biosynthesis</keyword>
<evidence type="ECO:0000256" key="8">
    <source>
        <dbReference type="RuleBase" id="RU000520"/>
    </source>
</evidence>
<name>A0ABP9UC73_9BACT</name>
<keyword evidence="5 7" id="KW-0460">Magnesium</keyword>
<feature type="binding site" evidence="7">
    <location>
        <begin position="11"/>
        <end position="17"/>
    </location>
    <ligand>
        <name>GTP</name>
        <dbReference type="ChEBI" id="CHEBI:37565"/>
    </ligand>
</feature>
<evidence type="ECO:0000313" key="10">
    <source>
        <dbReference type="Proteomes" id="UP001449582"/>
    </source>
</evidence>
<dbReference type="SMART" id="SM00788">
    <property type="entry name" value="Adenylsucc_synt"/>
    <property type="match status" value="1"/>
</dbReference>
<feature type="binding site" description="in other chain" evidence="7">
    <location>
        <begin position="37"/>
        <end position="40"/>
    </location>
    <ligand>
        <name>IMP</name>
        <dbReference type="ChEBI" id="CHEBI:58053"/>
        <note>ligand shared between dimeric partners</note>
    </ligand>
</feature>
<keyword evidence="3 7" id="KW-0547">Nucleotide-binding</keyword>
<dbReference type="HAMAP" id="MF_00011">
    <property type="entry name" value="Adenylosucc_synth"/>
    <property type="match status" value="1"/>
</dbReference>
<dbReference type="Proteomes" id="UP001449582">
    <property type="component" value="Unassembled WGS sequence"/>
</dbReference>
<dbReference type="NCBIfam" id="TIGR00184">
    <property type="entry name" value="purA"/>
    <property type="match status" value="1"/>
</dbReference>
<dbReference type="RefSeq" id="WP_353289494.1">
    <property type="nucleotide sequence ID" value="NZ_BAABQM010000001.1"/>
</dbReference>
<comment type="function">
    <text evidence="7">Plays an important role in the de novo pathway of purine nucleotide biosynthesis. Catalyzes the first committed step in the biosynthesis of AMP from IMP.</text>
</comment>
<evidence type="ECO:0000256" key="1">
    <source>
        <dbReference type="ARBA" id="ARBA00022598"/>
    </source>
</evidence>
<feature type="binding site" evidence="7">
    <location>
        <begin position="39"/>
        <end position="41"/>
    </location>
    <ligand>
        <name>GTP</name>
        <dbReference type="ChEBI" id="CHEBI:37565"/>
    </ligand>
</feature>
<dbReference type="Pfam" id="PF00709">
    <property type="entry name" value="Adenylsucc_synt"/>
    <property type="match status" value="1"/>
</dbReference>
<dbReference type="Gene3D" id="1.10.300.10">
    <property type="entry name" value="Adenylosuccinate Synthetase, subunit A, domain 2"/>
    <property type="match status" value="1"/>
</dbReference>
<dbReference type="SUPFAM" id="SSF52540">
    <property type="entry name" value="P-loop containing nucleoside triphosphate hydrolases"/>
    <property type="match status" value="1"/>
</dbReference>
<comment type="catalytic activity">
    <reaction evidence="7 8">
        <text>IMP + L-aspartate + GTP = N(6)-(1,2-dicarboxyethyl)-AMP + GDP + phosphate + 2 H(+)</text>
        <dbReference type="Rhea" id="RHEA:15753"/>
        <dbReference type="ChEBI" id="CHEBI:15378"/>
        <dbReference type="ChEBI" id="CHEBI:29991"/>
        <dbReference type="ChEBI" id="CHEBI:37565"/>
        <dbReference type="ChEBI" id="CHEBI:43474"/>
        <dbReference type="ChEBI" id="CHEBI:57567"/>
        <dbReference type="ChEBI" id="CHEBI:58053"/>
        <dbReference type="ChEBI" id="CHEBI:58189"/>
        <dbReference type="EC" id="6.3.4.4"/>
    </reaction>
</comment>
<feature type="binding site" evidence="7">
    <location>
        <position position="302"/>
    </location>
    <ligand>
        <name>GTP</name>
        <dbReference type="ChEBI" id="CHEBI:37565"/>
    </ligand>
</feature>
<dbReference type="InterPro" id="IPR042110">
    <property type="entry name" value="Adenylosuccinate_synth_dom2"/>
</dbReference>
<reference evidence="9" key="1">
    <citation type="submission" date="2024-02" db="EMBL/GenBank/DDBJ databases">
        <title>Draft genome sequence of new strains in genus Ureaplasma.</title>
        <authorList>
            <person name="Nakajima Y."/>
            <person name="Segawa T."/>
        </authorList>
    </citation>
    <scope>NUCLEOTIDE SEQUENCE [LARGE SCALE GENOMIC DNA]</scope>
    <source>
        <strain evidence="9">OM1</strain>
    </source>
</reference>
<dbReference type="Gene3D" id="3.90.170.10">
    <property type="entry name" value="Adenylosuccinate Synthetase, subunit A, domain 3"/>
    <property type="match status" value="1"/>
</dbReference>
<dbReference type="InterPro" id="IPR018220">
    <property type="entry name" value="Adenylosuccin_syn_GTP-bd"/>
</dbReference>
<comment type="caution">
    <text evidence="9">The sequence shown here is derived from an EMBL/GenBank/DDBJ whole genome shotgun (WGS) entry which is preliminary data.</text>
</comment>
<feature type="binding site" evidence="7">
    <location>
        <begin position="328"/>
        <end position="330"/>
    </location>
    <ligand>
        <name>GTP</name>
        <dbReference type="ChEBI" id="CHEBI:37565"/>
    </ligand>
</feature>
<comment type="subunit">
    <text evidence="7">Homodimer.</text>
</comment>
<accession>A0ABP9UC73</accession>
<dbReference type="InterPro" id="IPR027417">
    <property type="entry name" value="P-loop_NTPase"/>
</dbReference>
<feature type="active site" description="Proton acceptor" evidence="7">
    <location>
        <position position="12"/>
    </location>
</feature>
<dbReference type="PANTHER" id="PTHR11846">
    <property type="entry name" value="ADENYLOSUCCINATE SYNTHETASE"/>
    <property type="match status" value="1"/>
</dbReference>
<keyword evidence="7" id="KW-0963">Cytoplasm</keyword>
<evidence type="ECO:0000313" key="9">
    <source>
        <dbReference type="EMBL" id="GAA5414329.1"/>
    </source>
</evidence>
<gene>
    <name evidence="7" type="primary">purA</name>
    <name evidence="9" type="ORF">UREOM_0400</name>
</gene>
<keyword evidence="10" id="KW-1185">Reference proteome</keyword>
<dbReference type="NCBIfam" id="NF002223">
    <property type="entry name" value="PRK01117.1"/>
    <property type="match status" value="1"/>
</dbReference>
<dbReference type="InterPro" id="IPR042111">
    <property type="entry name" value="Adenylosuccinate_synth_dom3"/>
</dbReference>
<evidence type="ECO:0000256" key="6">
    <source>
        <dbReference type="ARBA" id="ARBA00023134"/>
    </source>
</evidence>
<sequence length="425" mass="47937">MLKTVLGLQFGDEGKGKLTDFFAKDFDYIVRYQGGDNAGHSININGKKMHCRIMPSGIFSNKKVVIGNGTCININILLQEIEYVNENWTSVNDKLFISELANVIMPYHIAMDVLNESTKDDEHKIGTTKRGIGPCYTDSYERVGIKVKDLFNYDQLLDKVTVALIHKNVLFKANNMPEFDPVEVAQEYFQLGQRIKRYTADTILVLNEAYKSGKNILLEGAQGSMLDINFGTYPFVTSSSPMTMMSQGTGLSCGKFTNVVGIVKAYLTRVGAGPMPTELHDEVAHTIRERGHEYGVVTKRPRRIGWLDLVQLKYTTMISGCNEIVLTLLDVLTGFEEIKVCTHYEDENGKAIYNYVQDEVLSAKLKPVYKTLLGWDEDISKMTSYSEIPELCKQYVNFISDFLEIPVSYVSVGPDREQTIKVERN</sequence>
<feature type="binding site" evidence="7">
    <location>
        <begin position="296"/>
        <end position="302"/>
    </location>
    <ligand>
        <name>substrate</name>
    </ligand>
</feature>
<evidence type="ECO:0000256" key="4">
    <source>
        <dbReference type="ARBA" id="ARBA00022755"/>
    </source>
</evidence>
<dbReference type="InterPro" id="IPR042109">
    <property type="entry name" value="Adenylosuccinate_synth_dom1"/>
</dbReference>
<feature type="binding site" description="in other chain" evidence="7">
    <location>
        <position position="237"/>
    </location>
    <ligand>
        <name>IMP</name>
        <dbReference type="ChEBI" id="CHEBI:58053"/>
        <note>ligand shared between dimeric partners</note>
    </ligand>
</feature>
<comment type="subcellular location">
    <subcellularLocation>
        <location evidence="7">Cytoplasm</location>
    </subcellularLocation>
</comment>
<protein>
    <recommendedName>
        <fullName evidence="7 8">Adenylosuccinate synthetase</fullName>
        <shortName evidence="7">AMPSase</shortName>
        <shortName evidence="7">AdSS</shortName>
        <ecNumber evidence="7 8">6.3.4.4</ecNumber>
    </recommendedName>
    <alternativeName>
        <fullName evidence="7">IMP--aspartate ligase</fullName>
    </alternativeName>
</protein>
<feature type="binding site" evidence="7">
    <location>
        <position position="12"/>
    </location>
    <ligand>
        <name>Mg(2+)</name>
        <dbReference type="ChEBI" id="CHEBI:18420"/>
    </ligand>
</feature>
<feature type="binding site" description="in other chain" evidence="7">
    <location>
        <position position="300"/>
    </location>
    <ligand>
        <name>IMP</name>
        <dbReference type="ChEBI" id="CHEBI:58053"/>
        <note>ligand shared between dimeric partners</note>
    </ligand>
</feature>
<organism evidence="9 10">
    <name type="scientific">Ureaplasma ceti</name>
    <dbReference type="NCBI Taxonomy" id="3119530"/>
    <lineage>
        <taxon>Bacteria</taxon>
        <taxon>Bacillati</taxon>
        <taxon>Mycoplasmatota</taxon>
        <taxon>Mycoplasmoidales</taxon>
        <taxon>Mycoplasmoidaceae</taxon>
        <taxon>Ureaplasma</taxon>
    </lineage>
</organism>
<dbReference type="PROSITE" id="PS01266">
    <property type="entry name" value="ADENYLOSUCCIN_SYN_1"/>
    <property type="match status" value="1"/>
</dbReference>
<feature type="active site" description="Proton donor" evidence="7">
    <location>
        <position position="40"/>
    </location>
</feature>